<dbReference type="Gene3D" id="2.60.120.650">
    <property type="entry name" value="Cupin"/>
    <property type="match status" value="1"/>
</dbReference>
<dbReference type="RefSeq" id="WP_052115766.1">
    <property type="nucleotide sequence ID" value="NZ_AP035889.1"/>
</dbReference>
<name>A0AAX3XAE5_9PAST</name>
<dbReference type="Proteomes" id="UP001226750">
    <property type="component" value="Chromosome"/>
</dbReference>
<evidence type="ECO:0008006" key="3">
    <source>
        <dbReference type="Google" id="ProtNLM"/>
    </source>
</evidence>
<dbReference type="AlphaFoldDB" id="A0AAX3XAE5"/>
<reference evidence="1 2" key="1">
    <citation type="submission" date="2023-06" db="EMBL/GenBank/DDBJ databases">
        <title>Complete Genome Sequence of Gallibacterium anatis Strain BJF12, Isolated from a chicken with diarrhea.</title>
        <authorList>
            <person name="Guo F."/>
            <person name="Bu W."/>
            <person name="Xu F."/>
            <person name="Wen T."/>
        </authorList>
    </citation>
    <scope>NUCLEOTIDE SEQUENCE [LARGE SCALE GENOMIC DNA]</scope>
    <source>
        <strain evidence="1 2">BJF12</strain>
    </source>
</reference>
<gene>
    <name evidence="1" type="ORF">QP018_10410</name>
</gene>
<proteinExistence type="predicted"/>
<organism evidence="1 2">
    <name type="scientific">Gallibacterium anatis</name>
    <dbReference type="NCBI Taxonomy" id="750"/>
    <lineage>
        <taxon>Bacteria</taxon>
        <taxon>Pseudomonadati</taxon>
        <taxon>Pseudomonadota</taxon>
        <taxon>Gammaproteobacteria</taxon>
        <taxon>Pasteurellales</taxon>
        <taxon>Pasteurellaceae</taxon>
        <taxon>Gallibacterium</taxon>
    </lineage>
</organism>
<dbReference type="SUPFAM" id="SSF51197">
    <property type="entry name" value="Clavaminate synthase-like"/>
    <property type="match status" value="1"/>
</dbReference>
<dbReference type="EMBL" id="CP126975">
    <property type="protein sequence ID" value="WIM79169.1"/>
    <property type="molecule type" value="Genomic_DNA"/>
</dbReference>
<evidence type="ECO:0000313" key="1">
    <source>
        <dbReference type="EMBL" id="WIM79169.1"/>
    </source>
</evidence>
<accession>A0AAX3XAE5</accession>
<sequence length="384" mass="45621">MFSFIDHNFSTKYWNKKSCEIKINNIPFIEDEIISSLLFYKEDLTKYQKINKSMDFITAIDNKLVISKNPSMLITKNESLDDYIFRLENSFTNSWCIAYFGLHTISSSIWDKIRDFSKKLNNNLINRPLGRIDIDCFIGRYNSTHTGIHVDHAHNFSFTMRDGKKMYTWDPLHKNINHIKYPEYNKYKNDSIILHNNKDRVCYFPHNYFHVAESPNKTSVVINIALWDKDDKKDNIYTYINQQLSCFVEEKNDINFYSGAVNLDKNFNKIILKINELKIEKILIQSIINQLIRDTSFYIGVPRPRKKFQKKEIFSIEKNSILQWYPLSDSIIFSSNGYCAKIKKSKEIKNLLEDLISEDRITYNNKSEQEKDIIIKLFEWGYLE</sequence>
<keyword evidence="2" id="KW-1185">Reference proteome</keyword>
<evidence type="ECO:0000313" key="2">
    <source>
        <dbReference type="Proteomes" id="UP001226750"/>
    </source>
</evidence>
<protein>
    <recommendedName>
        <fullName evidence="3">JmjC domain-containing protein</fullName>
    </recommendedName>
</protein>